<keyword evidence="2" id="KW-0443">Lipid metabolism</keyword>
<dbReference type="GO" id="GO:0008211">
    <property type="term" value="P:glucocorticoid metabolic process"/>
    <property type="evidence" value="ECO:0007669"/>
    <property type="project" value="TreeGrafter"/>
</dbReference>
<name>A0A8B9Z4E9_9AVES</name>
<dbReference type="AlphaFoldDB" id="A0A8B9Z4E9"/>
<dbReference type="InterPro" id="IPR036291">
    <property type="entry name" value="NAD(P)-bd_dom_sf"/>
</dbReference>
<dbReference type="SUPFAM" id="SSF51735">
    <property type="entry name" value="NAD(P)-binding Rossmann-fold domains"/>
    <property type="match status" value="1"/>
</dbReference>
<dbReference type="Proteomes" id="UP000694555">
    <property type="component" value="Unplaced"/>
</dbReference>
<dbReference type="InterPro" id="IPR002347">
    <property type="entry name" value="SDR_fam"/>
</dbReference>
<reference evidence="3" key="1">
    <citation type="submission" date="2025-08" db="UniProtKB">
        <authorList>
            <consortium name="Ensembl"/>
        </authorList>
    </citation>
    <scope>IDENTIFICATION</scope>
</reference>
<dbReference type="Gene3D" id="3.40.50.720">
    <property type="entry name" value="NAD(P)-binding Rossmann-like Domain"/>
    <property type="match status" value="1"/>
</dbReference>
<keyword evidence="4" id="KW-1185">Reference proteome</keyword>
<evidence type="ECO:0000256" key="1">
    <source>
        <dbReference type="ARBA" id="ARBA00006484"/>
    </source>
</evidence>
<evidence type="ECO:0000256" key="2">
    <source>
        <dbReference type="ARBA" id="ARBA00023098"/>
    </source>
</evidence>
<dbReference type="PANTHER" id="PTHR43313:SF2">
    <property type="entry name" value="11-BETA-HYDROXYSTEROID DEHYDROGENASE TYPE 2"/>
    <property type="match status" value="1"/>
</dbReference>
<protein>
    <submittedName>
        <fullName evidence="3">Uncharacterized protein</fullName>
    </submittedName>
</protein>
<accession>A0A8B9Z4E9</accession>
<dbReference type="Ensembl" id="ENSBJAT00000003345.1">
    <property type="protein sequence ID" value="ENSBJAP00000003261.1"/>
    <property type="gene ID" value="ENSBJAG00000002395.1"/>
</dbReference>
<dbReference type="PANTHER" id="PTHR43313">
    <property type="entry name" value="SHORT-CHAIN DEHYDROGENASE/REDUCTASE FAMILY 9C"/>
    <property type="match status" value="1"/>
</dbReference>
<dbReference type="GO" id="GO:0070523">
    <property type="term" value="F:11-beta-hydroxysteroid dehydrogenase (NAD+) activity"/>
    <property type="evidence" value="ECO:0007669"/>
    <property type="project" value="TreeGrafter"/>
</dbReference>
<evidence type="ECO:0000313" key="3">
    <source>
        <dbReference type="Ensembl" id="ENSBJAP00000003261.1"/>
    </source>
</evidence>
<proteinExistence type="inferred from homology"/>
<organism evidence="3 4">
    <name type="scientific">Buteo japonicus</name>
    <dbReference type="NCBI Taxonomy" id="224669"/>
    <lineage>
        <taxon>Eukaryota</taxon>
        <taxon>Metazoa</taxon>
        <taxon>Chordata</taxon>
        <taxon>Craniata</taxon>
        <taxon>Vertebrata</taxon>
        <taxon>Euteleostomi</taxon>
        <taxon>Archelosauria</taxon>
        <taxon>Archosauria</taxon>
        <taxon>Dinosauria</taxon>
        <taxon>Saurischia</taxon>
        <taxon>Theropoda</taxon>
        <taxon>Coelurosauria</taxon>
        <taxon>Aves</taxon>
        <taxon>Neognathae</taxon>
        <taxon>Neoaves</taxon>
        <taxon>Telluraves</taxon>
        <taxon>Accipitrimorphae</taxon>
        <taxon>Accipitriformes</taxon>
        <taxon>Accipitridae</taxon>
        <taxon>Accipitrinae</taxon>
        <taxon>Buteo</taxon>
    </lineage>
</organism>
<dbReference type="PRINTS" id="PR00081">
    <property type="entry name" value="GDHRDH"/>
</dbReference>
<sequence>MEVNFFGSLELTKGLLPLLRSTSGRIVTVSSPAGGQPAFAYGASKAALSLLMDTFRSELQPWGVKVSLVLPGYYKTGKRVSAHLLPAPTGKRQVTRGGRRWSTSRSSWWCRMQPLSIPSHLPGDGGPPVAFGLQLV</sequence>
<evidence type="ECO:0000313" key="4">
    <source>
        <dbReference type="Proteomes" id="UP000694555"/>
    </source>
</evidence>
<comment type="similarity">
    <text evidence="1">Belongs to the short-chain dehydrogenases/reductases (SDR) family.</text>
</comment>
<reference evidence="3" key="2">
    <citation type="submission" date="2025-09" db="UniProtKB">
        <authorList>
            <consortium name="Ensembl"/>
        </authorList>
    </citation>
    <scope>IDENTIFICATION</scope>
</reference>
<dbReference type="Pfam" id="PF00106">
    <property type="entry name" value="adh_short"/>
    <property type="match status" value="1"/>
</dbReference>